<evidence type="ECO:0000256" key="7">
    <source>
        <dbReference type="ARBA" id="ARBA00022832"/>
    </source>
</evidence>
<evidence type="ECO:0000256" key="8">
    <source>
        <dbReference type="ARBA" id="ARBA00022989"/>
    </source>
</evidence>
<evidence type="ECO:0000256" key="9">
    <source>
        <dbReference type="ARBA" id="ARBA00023098"/>
    </source>
</evidence>
<dbReference type="GO" id="GO:0102158">
    <property type="term" value="F:very-long-chain (3R)-3-hydroxyacyl-CoA dehydratase activity"/>
    <property type="evidence" value="ECO:0007669"/>
    <property type="project" value="UniProtKB-EC"/>
</dbReference>
<dbReference type="GO" id="GO:0016020">
    <property type="term" value="C:membrane"/>
    <property type="evidence" value="ECO:0007669"/>
    <property type="project" value="UniProtKB-SubCell"/>
</dbReference>
<comment type="subcellular location">
    <subcellularLocation>
        <location evidence="1">Membrane</location>
        <topology evidence="1">Multi-pass membrane protein</topology>
    </subcellularLocation>
</comment>
<keyword evidence="11" id="KW-0275">Fatty acid biosynthesis</keyword>
<evidence type="ECO:0000256" key="4">
    <source>
        <dbReference type="ARBA" id="ARBA00013122"/>
    </source>
</evidence>
<evidence type="ECO:0000256" key="5">
    <source>
        <dbReference type="ARBA" id="ARBA00022516"/>
    </source>
</evidence>
<keyword evidence="9" id="KW-0443">Lipid metabolism</keyword>
<evidence type="ECO:0000256" key="1">
    <source>
        <dbReference type="ARBA" id="ARBA00004141"/>
    </source>
</evidence>
<dbReference type="AlphaFoldDB" id="A0A1I8EHW0"/>
<keyword evidence="5" id="KW-0444">Lipid biosynthesis</keyword>
<sequence>MYRSIPYYYQTGKYSIKLPNATNIGFNFSFTLSIFFLFVFPFVAVYLLKHMWLQRCKKYEGLN</sequence>
<keyword evidence="7" id="KW-0276">Fatty acid metabolism</keyword>
<comment type="similarity">
    <text evidence="3">Belongs to the very long-chain fatty acids dehydratase HACD family.</text>
</comment>
<keyword evidence="12" id="KW-0456">Lyase</keyword>
<proteinExistence type="inferred from homology"/>
<dbReference type="WBParaSite" id="maker-PairedContig_2108-snap-gene-0.2-mRNA-1">
    <property type="protein sequence ID" value="maker-PairedContig_2108-snap-gene-0.2-mRNA-1"/>
    <property type="gene ID" value="maker-PairedContig_2108-snap-gene-0.2"/>
</dbReference>
<dbReference type="InterPro" id="IPR007482">
    <property type="entry name" value="Tyr_Pase-like_PTPLA"/>
</dbReference>
<dbReference type="EC" id="4.2.1.134" evidence="4"/>
<protein>
    <recommendedName>
        <fullName evidence="4">very-long-chain (3R)-3-hydroxyacyl-CoA dehydratase</fullName>
        <ecNumber evidence="4">4.2.1.134</ecNumber>
    </recommendedName>
</protein>
<reference evidence="14" key="1">
    <citation type="submission" date="2016-11" db="UniProtKB">
        <authorList>
            <consortium name="WormBaseParasite"/>
        </authorList>
    </citation>
    <scope>IDENTIFICATION</scope>
    <source>
        <strain evidence="14">pt0022</strain>
    </source>
</reference>
<organism evidence="14">
    <name type="scientific">Wuchereria bancrofti</name>
    <dbReference type="NCBI Taxonomy" id="6293"/>
    <lineage>
        <taxon>Eukaryota</taxon>
        <taxon>Metazoa</taxon>
        <taxon>Ecdysozoa</taxon>
        <taxon>Nematoda</taxon>
        <taxon>Chromadorea</taxon>
        <taxon>Rhabditida</taxon>
        <taxon>Spirurina</taxon>
        <taxon>Spiruromorpha</taxon>
        <taxon>Filarioidea</taxon>
        <taxon>Onchocercidae</taxon>
        <taxon>Wuchereria</taxon>
    </lineage>
</organism>
<dbReference type="Pfam" id="PF04387">
    <property type="entry name" value="PTPLA"/>
    <property type="match status" value="1"/>
</dbReference>
<dbReference type="UniPathway" id="UPA00094"/>
<name>A0A1I8EHW0_WUCBA</name>
<feature type="transmembrane region" description="Helical" evidence="13">
    <location>
        <begin position="24"/>
        <end position="48"/>
    </location>
</feature>
<dbReference type="GO" id="GO:0006633">
    <property type="term" value="P:fatty acid biosynthetic process"/>
    <property type="evidence" value="ECO:0007669"/>
    <property type="project" value="UniProtKB-UniPathway"/>
</dbReference>
<evidence type="ECO:0000313" key="14">
    <source>
        <dbReference type="WBParaSite" id="maker-PairedContig_2108-snap-gene-0.2-mRNA-1"/>
    </source>
</evidence>
<accession>A0A1I8EHW0</accession>
<evidence type="ECO:0000256" key="2">
    <source>
        <dbReference type="ARBA" id="ARBA00005194"/>
    </source>
</evidence>
<evidence type="ECO:0000256" key="11">
    <source>
        <dbReference type="ARBA" id="ARBA00023160"/>
    </source>
</evidence>
<evidence type="ECO:0000256" key="3">
    <source>
        <dbReference type="ARBA" id="ARBA00007811"/>
    </source>
</evidence>
<keyword evidence="6 13" id="KW-0812">Transmembrane</keyword>
<keyword evidence="8 13" id="KW-1133">Transmembrane helix</keyword>
<evidence type="ECO:0000256" key="12">
    <source>
        <dbReference type="ARBA" id="ARBA00023239"/>
    </source>
</evidence>
<keyword evidence="10 13" id="KW-0472">Membrane</keyword>
<evidence type="ECO:0000256" key="6">
    <source>
        <dbReference type="ARBA" id="ARBA00022692"/>
    </source>
</evidence>
<dbReference type="STRING" id="6293.A0A1I8EHW0"/>
<comment type="pathway">
    <text evidence="2">Lipid metabolism; fatty acid biosynthesis.</text>
</comment>
<evidence type="ECO:0000256" key="13">
    <source>
        <dbReference type="SAM" id="Phobius"/>
    </source>
</evidence>
<evidence type="ECO:0000256" key="10">
    <source>
        <dbReference type="ARBA" id="ARBA00023136"/>
    </source>
</evidence>